<keyword evidence="3" id="KW-0547">Nucleotide-binding</keyword>
<dbReference type="PROSITE" id="PS50893">
    <property type="entry name" value="ABC_TRANSPORTER_2"/>
    <property type="match status" value="1"/>
</dbReference>
<dbReference type="InterPro" id="IPR027417">
    <property type="entry name" value="P-loop_NTPase"/>
</dbReference>
<feature type="domain" description="ABC transporter" evidence="5">
    <location>
        <begin position="41"/>
        <end position="264"/>
    </location>
</feature>
<name>A0ABY0IR42_9RHOO</name>
<dbReference type="InterPro" id="IPR003439">
    <property type="entry name" value="ABC_transporter-like_ATP-bd"/>
</dbReference>
<gene>
    <name evidence="6" type="ORF">EV678_3034</name>
</gene>
<evidence type="ECO:0000256" key="3">
    <source>
        <dbReference type="ARBA" id="ARBA00022741"/>
    </source>
</evidence>
<keyword evidence="1" id="KW-0813">Transport</keyword>
<dbReference type="InterPro" id="IPR017911">
    <property type="entry name" value="MacB-like_ATP-bd"/>
</dbReference>
<evidence type="ECO:0000313" key="6">
    <source>
        <dbReference type="EMBL" id="RZT75847.1"/>
    </source>
</evidence>
<keyword evidence="2" id="KW-0472">Membrane</keyword>
<dbReference type="InterPro" id="IPR015854">
    <property type="entry name" value="ABC_transpr_LolD-like"/>
</dbReference>
<evidence type="ECO:0000256" key="4">
    <source>
        <dbReference type="ARBA" id="ARBA00022840"/>
    </source>
</evidence>
<evidence type="ECO:0000256" key="2">
    <source>
        <dbReference type="ARBA" id="ARBA00022475"/>
    </source>
</evidence>
<keyword evidence="4 6" id="KW-0067">ATP-binding</keyword>
<organism evidence="6 7">
    <name type="scientific">Azospira oryzae</name>
    <dbReference type="NCBI Taxonomy" id="146939"/>
    <lineage>
        <taxon>Bacteria</taxon>
        <taxon>Pseudomonadati</taxon>
        <taxon>Pseudomonadota</taxon>
        <taxon>Betaproteobacteria</taxon>
        <taxon>Rhodocyclales</taxon>
        <taxon>Rhodocyclaceae</taxon>
        <taxon>Azospira</taxon>
    </lineage>
</organism>
<dbReference type="Gene3D" id="3.40.50.300">
    <property type="entry name" value="P-loop containing nucleotide triphosphate hydrolases"/>
    <property type="match status" value="1"/>
</dbReference>
<keyword evidence="7" id="KW-1185">Reference proteome</keyword>
<dbReference type="InterPro" id="IPR003593">
    <property type="entry name" value="AAA+_ATPase"/>
</dbReference>
<protein>
    <submittedName>
        <fullName evidence="6">ABC transport system ATP-binding protein</fullName>
    </submittedName>
</protein>
<comment type="caution">
    <text evidence="6">The sequence shown here is derived from an EMBL/GenBank/DDBJ whole genome shotgun (WGS) entry which is preliminary data.</text>
</comment>
<keyword evidence="2" id="KW-1003">Cell membrane</keyword>
<dbReference type="GO" id="GO:0005524">
    <property type="term" value="F:ATP binding"/>
    <property type="evidence" value="ECO:0007669"/>
    <property type="project" value="UniProtKB-KW"/>
</dbReference>
<accession>A0ABY0IR42</accession>
<dbReference type="Pfam" id="PF00005">
    <property type="entry name" value="ABC_tran"/>
    <property type="match status" value="1"/>
</dbReference>
<sequence>MSGAVDGSAAAGSVLNAVGHQAGLGAGTDDTGSGTPAAPLIVLDNLSKSYRRGQQVVPVLERISFNIAAGEFLALMGPSGSGKSTLLNLIAGIDRPDSGTLSVAGQDIAALEEAELAAWRAENVGFIFQFYNLMPVLTALENVELPLLLKNLGKAERRERAELALSMVGLADRMDHTPNELSGGQQQRVAIARALITDPTLIVADEPTGDLDRESAGDILHLLQRLNDELGKTIVMVTHDQRAAESAHAIMHLEKGELSARQEIRPR</sequence>
<dbReference type="SUPFAM" id="SSF52540">
    <property type="entry name" value="P-loop containing nucleoside triphosphate hydrolases"/>
    <property type="match status" value="1"/>
</dbReference>
<dbReference type="InterPro" id="IPR017871">
    <property type="entry name" value="ABC_transporter-like_CS"/>
</dbReference>
<dbReference type="PROSITE" id="PS00211">
    <property type="entry name" value="ABC_TRANSPORTER_1"/>
    <property type="match status" value="1"/>
</dbReference>
<dbReference type="Proteomes" id="UP000292136">
    <property type="component" value="Unassembled WGS sequence"/>
</dbReference>
<evidence type="ECO:0000313" key="7">
    <source>
        <dbReference type="Proteomes" id="UP000292136"/>
    </source>
</evidence>
<evidence type="ECO:0000259" key="5">
    <source>
        <dbReference type="PROSITE" id="PS50893"/>
    </source>
</evidence>
<dbReference type="PANTHER" id="PTHR24220">
    <property type="entry name" value="IMPORT ATP-BINDING PROTEIN"/>
    <property type="match status" value="1"/>
</dbReference>
<dbReference type="CDD" id="cd03255">
    <property type="entry name" value="ABC_MJ0796_LolCDE_FtsE"/>
    <property type="match status" value="1"/>
</dbReference>
<dbReference type="SMART" id="SM00382">
    <property type="entry name" value="AAA"/>
    <property type="match status" value="1"/>
</dbReference>
<evidence type="ECO:0000256" key="1">
    <source>
        <dbReference type="ARBA" id="ARBA00022448"/>
    </source>
</evidence>
<dbReference type="EMBL" id="SHKM01000003">
    <property type="protein sequence ID" value="RZT75847.1"/>
    <property type="molecule type" value="Genomic_DNA"/>
</dbReference>
<proteinExistence type="predicted"/>
<reference evidence="6 7" key="1">
    <citation type="submission" date="2019-02" db="EMBL/GenBank/DDBJ databases">
        <title>Genomic Encyclopedia of Type Strains, Phase IV (KMG-IV): sequencing the most valuable type-strain genomes for metagenomic binning, comparative biology and taxonomic classification.</title>
        <authorList>
            <person name="Goeker M."/>
        </authorList>
    </citation>
    <scope>NUCLEOTIDE SEQUENCE [LARGE SCALE GENOMIC DNA]</scope>
    <source>
        <strain evidence="6 7">DSM 21223</strain>
    </source>
</reference>
<dbReference type="PANTHER" id="PTHR24220:SF452">
    <property type="entry name" value="ABC TRANSPORTER ATP-BINDING PROTEIN"/>
    <property type="match status" value="1"/>
</dbReference>